<feature type="coiled-coil region" evidence="1">
    <location>
        <begin position="4"/>
        <end position="31"/>
    </location>
</feature>
<keyword evidence="3" id="KW-1185">Reference proteome</keyword>
<gene>
    <name evidence="2" type="ORF">THAOC_27546</name>
</gene>
<organism evidence="2 3">
    <name type="scientific">Thalassiosira oceanica</name>
    <name type="common">Marine diatom</name>
    <dbReference type="NCBI Taxonomy" id="159749"/>
    <lineage>
        <taxon>Eukaryota</taxon>
        <taxon>Sar</taxon>
        <taxon>Stramenopiles</taxon>
        <taxon>Ochrophyta</taxon>
        <taxon>Bacillariophyta</taxon>
        <taxon>Coscinodiscophyceae</taxon>
        <taxon>Thalassiosirophycidae</taxon>
        <taxon>Thalassiosirales</taxon>
        <taxon>Thalassiosiraceae</taxon>
        <taxon>Thalassiosira</taxon>
    </lineage>
</organism>
<protein>
    <submittedName>
        <fullName evidence="2">Uncharacterized protein</fullName>
    </submittedName>
</protein>
<evidence type="ECO:0000313" key="3">
    <source>
        <dbReference type="Proteomes" id="UP000266841"/>
    </source>
</evidence>
<name>K0RW59_THAOC</name>
<evidence type="ECO:0000313" key="2">
    <source>
        <dbReference type="EMBL" id="EJK53081.1"/>
    </source>
</evidence>
<feature type="non-terminal residue" evidence="2">
    <location>
        <position position="1"/>
    </location>
</feature>
<evidence type="ECO:0000256" key="1">
    <source>
        <dbReference type="SAM" id="Coils"/>
    </source>
</evidence>
<dbReference type="AlphaFoldDB" id="K0RW59"/>
<comment type="caution">
    <text evidence="2">The sequence shown here is derived from an EMBL/GenBank/DDBJ whole genome shotgun (WGS) entry which is preliminary data.</text>
</comment>
<dbReference type="EMBL" id="AGNL01038546">
    <property type="protein sequence ID" value="EJK53081.1"/>
    <property type="molecule type" value="Genomic_DNA"/>
</dbReference>
<dbReference type="OrthoDB" id="198977at2759"/>
<dbReference type="Proteomes" id="UP000266841">
    <property type="component" value="Unassembled WGS sequence"/>
</dbReference>
<proteinExistence type="predicted"/>
<reference evidence="2 3" key="1">
    <citation type="journal article" date="2012" name="Genome Biol.">
        <title>Genome and low-iron response of an oceanic diatom adapted to chronic iron limitation.</title>
        <authorList>
            <person name="Lommer M."/>
            <person name="Specht M."/>
            <person name="Roy A.S."/>
            <person name="Kraemer L."/>
            <person name="Andreson R."/>
            <person name="Gutowska M.A."/>
            <person name="Wolf J."/>
            <person name="Bergner S.V."/>
            <person name="Schilhabel M.B."/>
            <person name="Klostermeier U.C."/>
            <person name="Beiko R.G."/>
            <person name="Rosenstiel P."/>
            <person name="Hippler M."/>
            <person name="Laroche J."/>
        </authorList>
    </citation>
    <scope>NUCLEOTIDE SEQUENCE [LARGE SCALE GENOMIC DNA]</scope>
    <source>
        <strain evidence="2 3">CCMP1005</strain>
    </source>
</reference>
<keyword evidence="1" id="KW-0175">Coiled coil</keyword>
<sequence>ASMMEANEAVVQNLREQVSGLEADLVAAKRSVDGIAQQADLSTQEAARLEVEREHALSSLAAKKSSAEESISVIKQQRDDGLLRLDEADVVIADLNEQLESLQAQATG</sequence>
<accession>K0RW59</accession>